<dbReference type="InterPro" id="IPR014306">
    <property type="entry name" value="Hydroxyisourate_hydrolase"/>
</dbReference>
<evidence type="ECO:0000256" key="7">
    <source>
        <dbReference type="ARBA" id="ARBA00022801"/>
    </source>
</evidence>
<dbReference type="OrthoDB" id="10265230at2759"/>
<organism evidence="10 11">
    <name type="scientific">Brassicogethes aeneus</name>
    <name type="common">Rape pollen beetle</name>
    <name type="synonym">Meligethes aeneus</name>
    <dbReference type="NCBI Taxonomy" id="1431903"/>
    <lineage>
        <taxon>Eukaryota</taxon>
        <taxon>Metazoa</taxon>
        <taxon>Ecdysozoa</taxon>
        <taxon>Arthropoda</taxon>
        <taxon>Hexapoda</taxon>
        <taxon>Insecta</taxon>
        <taxon>Pterygota</taxon>
        <taxon>Neoptera</taxon>
        <taxon>Endopterygota</taxon>
        <taxon>Coleoptera</taxon>
        <taxon>Polyphaga</taxon>
        <taxon>Cucujiformia</taxon>
        <taxon>Nitidulidae</taxon>
        <taxon>Meligethinae</taxon>
        <taxon>Brassicogethes</taxon>
    </lineage>
</organism>
<dbReference type="Gene3D" id="2.60.40.180">
    <property type="entry name" value="Transthyretin/hydroxyisourate hydrolase domain"/>
    <property type="match status" value="1"/>
</dbReference>
<gene>
    <name evidence="10" type="ORF">MELIAE_LOCUS1655</name>
</gene>
<comment type="subunit">
    <text evidence="4">Homotetramer.</text>
</comment>
<feature type="binding site" evidence="8">
    <location>
        <position position="298"/>
    </location>
    <ligand>
        <name>substrate</name>
    </ligand>
</feature>
<dbReference type="SUPFAM" id="SSF49472">
    <property type="entry name" value="Transthyretin (synonym: prealbumin)"/>
    <property type="match status" value="1"/>
</dbReference>
<evidence type="ECO:0000256" key="5">
    <source>
        <dbReference type="ARBA" id="ARBA00012609"/>
    </source>
</evidence>
<keyword evidence="7" id="KW-0378">Hydrolase</keyword>
<evidence type="ECO:0000313" key="10">
    <source>
        <dbReference type="EMBL" id="CAH0547725.1"/>
    </source>
</evidence>
<dbReference type="NCBIfam" id="TIGR02962">
    <property type="entry name" value="hdxy_isourate"/>
    <property type="match status" value="1"/>
</dbReference>
<dbReference type="InterPro" id="IPR023416">
    <property type="entry name" value="Transthyretin/HIU_hydrolase_d"/>
</dbReference>
<evidence type="ECO:0000256" key="8">
    <source>
        <dbReference type="PIRSR" id="PIRSR600895-51"/>
    </source>
</evidence>
<evidence type="ECO:0000256" key="4">
    <source>
        <dbReference type="ARBA" id="ARBA00011881"/>
    </source>
</evidence>
<feature type="domain" description="Transthyretin/hydroxyisourate hydrolase" evidence="9">
    <location>
        <begin position="188"/>
        <end position="300"/>
    </location>
</feature>
<reference evidence="10" key="1">
    <citation type="submission" date="2021-12" db="EMBL/GenBank/DDBJ databases">
        <authorList>
            <person name="King R."/>
        </authorList>
    </citation>
    <scope>NUCLEOTIDE SEQUENCE</scope>
</reference>
<evidence type="ECO:0000256" key="6">
    <source>
        <dbReference type="ARBA" id="ARBA00022631"/>
    </source>
</evidence>
<feature type="binding site" evidence="8">
    <location>
        <position position="234"/>
    </location>
    <ligand>
        <name>substrate</name>
    </ligand>
</feature>
<comment type="similarity">
    <text evidence="3">Belongs to the transthyretin family. 5-hydroxyisourate hydrolase subfamily.</text>
</comment>
<evidence type="ECO:0000256" key="3">
    <source>
        <dbReference type="ARBA" id="ARBA00009850"/>
    </source>
</evidence>
<dbReference type="Proteomes" id="UP001154078">
    <property type="component" value="Chromosome 1"/>
</dbReference>
<dbReference type="InterPro" id="IPR000895">
    <property type="entry name" value="Transthyretin/HIU_hydrolase"/>
</dbReference>
<dbReference type="GO" id="GO:0033971">
    <property type="term" value="F:hydroxyisourate hydrolase activity"/>
    <property type="evidence" value="ECO:0007669"/>
    <property type="project" value="UniProtKB-EC"/>
</dbReference>
<name>A0A9P0AUS3_BRAAE</name>
<dbReference type="PANTHER" id="PTHR10395">
    <property type="entry name" value="URICASE AND TRANSTHYRETIN-RELATED"/>
    <property type="match status" value="1"/>
</dbReference>
<comment type="function">
    <text evidence="2">Catalyzes the hydrolysis of 5-hydroxyisourate (HIU) to 2-oxo-4-hydroxy-4-carboxy-5-ureidoimidazoline (OHCU).</text>
</comment>
<comment type="catalytic activity">
    <reaction evidence="1">
        <text>5-hydroxyisourate + H2O = 5-hydroxy-2-oxo-4-ureido-2,5-dihydro-1H-imidazole-5-carboxylate + H(+)</text>
        <dbReference type="Rhea" id="RHEA:23736"/>
        <dbReference type="ChEBI" id="CHEBI:15377"/>
        <dbReference type="ChEBI" id="CHEBI:15378"/>
        <dbReference type="ChEBI" id="CHEBI:18072"/>
        <dbReference type="ChEBI" id="CHEBI:58639"/>
        <dbReference type="EC" id="3.5.2.17"/>
    </reaction>
</comment>
<evidence type="ECO:0000256" key="2">
    <source>
        <dbReference type="ARBA" id="ARBA00002704"/>
    </source>
</evidence>
<dbReference type="CDD" id="cd05822">
    <property type="entry name" value="TLP_HIUase"/>
    <property type="match status" value="1"/>
</dbReference>
<dbReference type="PROSITE" id="PS00769">
    <property type="entry name" value="TRANSTHYRETIN_2"/>
    <property type="match status" value="1"/>
</dbReference>
<keyword evidence="11" id="KW-1185">Reference proteome</keyword>
<evidence type="ECO:0000256" key="1">
    <source>
        <dbReference type="ARBA" id="ARBA00001043"/>
    </source>
</evidence>
<accession>A0A9P0AUS3</accession>
<evidence type="ECO:0000313" key="11">
    <source>
        <dbReference type="Proteomes" id="UP001154078"/>
    </source>
</evidence>
<dbReference type="AlphaFoldDB" id="A0A9P0AUS3"/>
<sequence>MESEHVIDEDSHDSEINIIPVQLVDSYKHRASYEGVSISPTNSSNIVRGKYYKQTYRPAWEEMPDFKGWLRGVEGEPTRAYCTYCQKTLHAHRLSLLKHTCTLRHQKAAQIYNSRKNKDHTAMEQEIHTVLLKHDGVINHEEIEGESETIVEYAEAGLEEQDIEHEEHEEEDEESVHLEVRLDNQAHMQKPPISTHVLDTTLGVPVSGLQVSLYKLIDGRWTYINEGVTNSAGRFSQFMERTDFTPGRYKLHYDVDRYFESRKQVSLYPFIEIVFDSAMYSDHYHIPMLLSPFGYTTYRGS</sequence>
<keyword evidence="6" id="KW-0659">Purine metabolism</keyword>
<protein>
    <recommendedName>
        <fullName evidence="5">hydroxyisourate hydrolase</fullName>
        <ecNumber evidence="5">3.5.2.17</ecNumber>
    </recommendedName>
</protein>
<evidence type="ECO:0000259" key="9">
    <source>
        <dbReference type="SMART" id="SM00095"/>
    </source>
</evidence>
<dbReference type="EMBL" id="OV121132">
    <property type="protein sequence ID" value="CAH0547725.1"/>
    <property type="molecule type" value="Genomic_DNA"/>
</dbReference>
<dbReference type="PANTHER" id="PTHR10395:SF7">
    <property type="entry name" value="5-HYDROXYISOURATE HYDROLASE"/>
    <property type="match status" value="1"/>
</dbReference>
<dbReference type="Pfam" id="PF00576">
    <property type="entry name" value="Transthyretin"/>
    <property type="match status" value="1"/>
</dbReference>
<proteinExistence type="inferred from homology"/>
<dbReference type="SMART" id="SM00095">
    <property type="entry name" value="TR_THY"/>
    <property type="match status" value="1"/>
</dbReference>
<dbReference type="InterPro" id="IPR023419">
    <property type="entry name" value="Transthyretin_CS"/>
</dbReference>
<dbReference type="PRINTS" id="PR00189">
    <property type="entry name" value="TRNSTHYRETIN"/>
</dbReference>
<dbReference type="EC" id="3.5.2.17" evidence="5"/>
<dbReference type="InterPro" id="IPR036817">
    <property type="entry name" value="Transthyretin/HIU_hydrolase_sf"/>
</dbReference>
<feature type="binding site" evidence="8">
    <location>
        <position position="196"/>
    </location>
    <ligand>
        <name>substrate</name>
    </ligand>
</feature>
<dbReference type="GO" id="GO:0006144">
    <property type="term" value="P:purine nucleobase metabolic process"/>
    <property type="evidence" value="ECO:0007669"/>
    <property type="project" value="UniProtKB-KW"/>
</dbReference>